<accession>A0A845GDQ5</accession>
<comment type="caution">
    <text evidence="1">The sequence shown here is derived from an EMBL/GenBank/DDBJ whole genome shotgun (WGS) entry which is preliminary data.</text>
</comment>
<organism evidence="1 2">
    <name type="scientific">Duganella vulcania</name>
    <dbReference type="NCBI Taxonomy" id="2692166"/>
    <lineage>
        <taxon>Bacteria</taxon>
        <taxon>Pseudomonadati</taxon>
        <taxon>Pseudomonadota</taxon>
        <taxon>Betaproteobacteria</taxon>
        <taxon>Burkholderiales</taxon>
        <taxon>Oxalobacteraceae</taxon>
        <taxon>Telluria group</taxon>
        <taxon>Duganella</taxon>
    </lineage>
</organism>
<dbReference type="AlphaFoldDB" id="A0A845GDQ5"/>
<reference evidence="1" key="1">
    <citation type="submission" date="2019-12" db="EMBL/GenBank/DDBJ databases">
        <title>Novel species isolated from a subtropical stream in China.</title>
        <authorList>
            <person name="Lu H."/>
        </authorList>
    </citation>
    <scope>NUCLEOTIDE SEQUENCE [LARGE SCALE GENOMIC DNA]</scope>
    <source>
        <strain evidence="1">FT81W</strain>
    </source>
</reference>
<name>A0A845GDQ5_9BURK</name>
<evidence type="ECO:0000313" key="2">
    <source>
        <dbReference type="Proteomes" id="UP000447355"/>
    </source>
</evidence>
<gene>
    <name evidence="1" type="ORF">GTP90_02625</name>
</gene>
<evidence type="ECO:0000313" key="1">
    <source>
        <dbReference type="EMBL" id="MYM92753.1"/>
    </source>
</evidence>
<dbReference type="RefSeq" id="WP_161082011.1">
    <property type="nucleotide sequence ID" value="NZ_WWCX01000001.1"/>
</dbReference>
<sequence length="409" mass="46080">MQQISIFGQRYELEWLVDRSTGGQEVLRAAYDAGHTPLCMCRDDGVGISMYISRHTRYFVARLPESGNLHSPSCPSYQEPVELSGRRNYTDTAMAERDDQYFVSPGFALHGWWSAAVQTTPPASDREAKKHHVVGLTGLLNLLLDTSRFTTWHPKMGGKRNWPVFRHHVLSAAKRIHVAEDTLSECLFMPEGFDRSRREAQIDNLRNAIDCITGRVDGTARHLLLLGQVKAHTKTSRDDRIMVSHLPETPIWMPTAFRPLITRAVAEFEPFGEAADCRLLILAHLRVDSRGGFQMQDCAFQCVDREWIPVFSRLDQKMGTELRGQGRSYSKLLRYETTSDPSFPDYLLLDVGDRPACLEILSGFSSRRSQKARLDAIAARKAAGSPTWVWDVLATGTGNMPALPSALRY</sequence>
<dbReference type="Pfam" id="PF06666">
    <property type="entry name" value="DUF1173"/>
    <property type="match status" value="1"/>
</dbReference>
<proteinExistence type="predicted"/>
<protein>
    <submittedName>
        <fullName evidence="1">DUF1173 family protein</fullName>
    </submittedName>
</protein>
<dbReference type="InterPro" id="IPR009553">
    <property type="entry name" value="DUF1173"/>
</dbReference>
<dbReference type="Proteomes" id="UP000447355">
    <property type="component" value="Unassembled WGS sequence"/>
</dbReference>
<dbReference type="EMBL" id="WWCX01000001">
    <property type="protein sequence ID" value="MYM92753.1"/>
    <property type="molecule type" value="Genomic_DNA"/>
</dbReference>